<name>A0A0M0LAI5_9BACL</name>
<dbReference type="InterPro" id="IPR000515">
    <property type="entry name" value="MetI-like"/>
</dbReference>
<dbReference type="GO" id="GO:0005886">
    <property type="term" value="C:plasma membrane"/>
    <property type="evidence" value="ECO:0007669"/>
    <property type="project" value="UniProtKB-SubCell"/>
</dbReference>
<dbReference type="PROSITE" id="PS50928">
    <property type="entry name" value="ABC_TM1"/>
    <property type="match status" value="1"/>
</dbReference>
<dbReference type="Proteomes" id="UP000036867">
    <property type="component" value="Unassembled WGS sequence"/>
</dbReference>
<protein>
    <submittedName>
        <fullName evidence="9">Peptide ABC transporter permease</fullName>
    </submittedName>
</protein>
<dbReference type="PATRIC" id="fig|263475.3.peg.3029"/>
<dbReference type="SUPFAM" id="SSF161098">
    <property type="entry name" value="MetI-like"/>
    <property type="match status" value="1"/>
</dbReference>
<evidence type="ECO:0000256" key="3">
    <source>
        <dbReference type="ARBA" id="ARBA00022475"/>
    </source>
</evidence>
<dbReference type="CDD" id="cd06261">
    <property type="entry name" value="TM_PBP2"/>
    <property type="match status" value="1"/>
</dbReference>
<proteinExistence type="inferred from homology"/>
<evidence type="ECO:0000256" key="4">
    <source>
        <dbReference type="ARBA" id="ARBA00022692"/>
    </source>
</evidence>
<gene>
    <name evidence="9" type="ORF">AMD00_20880</name>
</gene>
<keyword evidence="10" id="KW-1185">Reference proteome</keyword>
<evidence type="ECO:0000313" key="10">
    <source>
        <dbReference type="Proteomes" id="UP000036867"/>
    </source>
</evidence>
<keyword evidence="5 7" id="KW-1133">Transmembrane helix</keyword>
<evidence type="ECO:0000256" key="5">
    <source>
        <dbReference type="ARBA" id="ARBA00022989"/>
    </source>
</evidence>
<dbReference type="InterPro" id="IPR035906">
    <property type="entry name" value="MetI-like_sf"/>
</dbReference>
<dbReference type="InterPro" id="IPR045621">
    <property type="entry name" value="BPD_transp_1_N"/>
</dbReference>
<feature type="domain" description="ABC transmembrane type-1" evidence="8">
    <location>
        <begin position="93"/>
        <end position="294"/>
    </location>
</feature>
<feature type="transmembrane region" description="Helical" evidence="7">
    <location>
        <begin position="93"/>
        <end position="120"/>
    </location>
</feature>
<keyword evidence="2 7" id="KW-0813">Transport</keyword>
<dbReference type="Pfam" id="PF00528">
    <property type="entry name" value="BPD_transp_1"/>
    <property type="match status" value="1"/>
</dbReference>
<dbReference type="GeneID" id="301138555"/>
<dbReference type="RefSeq" id="WP_053418926.1">
    <property type="nucleotide sequence ID" value="NZ_LILB01000008.1"/>
</dbReference>
<evidence type="ECO:0000256" key="6">
    <source>
        <dbReference type="ARBA" id="ARBA00023136"/>
    </source>
</evidence>
<dbReference type="NCBIfam" id="NF045471">
    <property type="entry name" value="Opp3B"/>
    <property type="match status" value="1"/>
</dbReference>
<keyword evidence="3" id="KW-1003">Cell membrane</keyword>
<feature type="transmembrane region" description="Helical" evidence="7">
    <location>
        <begin position="132"/>
        <end position="152"/>
    </location>
</feature>
<dbReference type="AlphaFoldDB" id="A0A0M0LAI5"/>
<comment type="subcellular location">
    <subcellularLocation>
        <location evidence="1 7">Cell membrane</location>
        <topology evidence="1 7">Multi-pass membrane protein</topology>
    </subcellularLocation>
</comment>
<feature type="transmembrane region" description="Helical" evidence="7">
    <location>
        <begin position="277"/>
        <end position="297"/>
    </location>
</feature>
<accession>A0A0M0LAI5</accession>
<dbReference type="STRING" id="263475.AMD00_20880"/>
<dbReference type="GO" id="GO:0055085">
    <property type="term" value="P:transmembrane transport"/>
    <property type="evidence" value="ECO:0007669"/>
    <property type="project" value="InterPro"/>
</dbReference>
<evidence type="ECO:0000259" key="8">
    <source>
        <dbReference type="PROSITE" id="PS50928"/>
    </source>
</evidence>
<feature type="transmembrane region" description="Helical" evidence="7">
    <location>
        <begin position="172"/>
        <end position="190"/>
    </location>
</feature>
<dbReference type="EMBL" id="LILB01000008">
    <property type="protein sequence ID" value="KOO48056.1"/>
    <property type="molecule type" value="Genomic_DNA"/>
</dbReference>
<dbReference type="Gene3D" id="1.10.3720.10">
    <property type="entry name" value="MetI-like"/>
    <property type="match status" value="1"/>
</dbReference>
<feature type="transmembrane region" description="Helical" evidence="7">
    <location>
        <begin position="225"/>
        <end position="247"/>
    </location>
</feature>
<organism evidence="9 10">
    <name type="scientific">Viridibacillus arvi</name>
    <dbReference type="NCBI Taxonomy" id="263475"/>
    <lineage>
        <taxon>Bacteria</taxon>
        <taxon>Bacillati</taxon>
        <taxon>Bacillota</taxon>
        <taxon>Bacilli</taxon>
        <taxon>Bacillales</taxon>
        <taxon>Caryophanaceae</taxon>
        <taxon>Viridibacillus</taxon>
    </lineage>
</organism>
<dbReference type="PANTHER" id="PTHR43163:SF6">
    <property type="entry name" value="DIPEPTIDE TRANSPORT SYSTEM PERMEASE PROTEIN DPPB-RELATED"/>
    <property type="match status" value="1"/>
</dbReference>
<dbReference type="Pfam" id="PF19300">
    <property type="entry name" value="BPD_transp_1_N"/>
    <property type="match status" value="1"/>
</dbReference>
<comment type="similarity">
    <text evidence="7">Belongs to the binding-protein-dependent transport system permease family.</text>
</comment>
<evidence type="ECO:0000313" key="9">
    <source>
        <dbReference type="EMBL" id="KOO48056.1"/>
    </source>
</evidence>
<evidence type="ECO:0000256" key="2">
    <source>
        <dbReference type="ARBA" id="ARBA00022448"/>
    </source>
</evidence>
<comment type="caution">
    <text evidence="9">The sequence shown here is derived from an EMBL/GenBank/DDBJ whole genome shotgun (WGS) entry which is preliminary data.</text>
</comment>
<dbReference type="PANTHER" id="PTHR43163">
    <property type="entry name" value="DIPEPTIDE TRANSPORT SYSTEM PERMEASE PROTEIN DPPB-RELATED"/>
    <property type="match status" value="1"/>
</dbReference>
<evidence type="ECO:0000256" key="1">
    <source>
        <dbReference type="ARBA" id="ARBA00004651"/>
    </source>
</evidence>
<sequence length="308" mass="34145">MFRYIMSRIGYMFVTLFIIILLSFVLMQTLPGSPFNDEKLPPAQKEILYEKYGLDKPVAEQFVIYLKNLSQGDLGVSFTFDNRPVTKIISERIGASAVLGIQAILLGTMVGLLLGILAALRHNSFWDYGAMLIAVLGISIPSFVFAGFLQYWVGVKLEWLPIAFWGGFEYSILPTFALSVSVVATIARFTRIEMLEVLGQEYIITAKSKGLSSFEIIGKHGIRNALIPIITIIGPLIVNTITGSLVIEKIFSIPGLGEQFVNSIITNDYQLIMGTTIFYAVLFIVVVLIVDILYGFIDPRIRVAGGNR</sequence>
<dbReference type="OrthoDB" id="401349at2"/>
<evidence type="ECO:0000256" key="7">
    <source>
        <dbReference type="RuleBase" id="RU363032"/>
    </source>
</evidence>
<reference evidence="10" key="1">
    <citation type="submission" date="2015-08" db="EMBL/GenBank/DDBJ databases">
        <title>Fjat-10028 dsm 16317.</title>
        <authorList>
            <person name="Liu B."/>
            <person name="Wang J."/>
            <person name="Zhu Y."/>
            <person name="Liu G."/>
            <person name="Chen Q."/>
            <person name="Chen Z."/>
            <person name="Lan J."/>
            <person name="Che J."/>
            <person name="Ge C."/>
            <person name="Shi H."/>
            <person name="Pan Z."/>
            <person name="Liu X."/>
        </authorList>
    </citation>
    <scope>NUCLEOTIDE SEQUENCE [LARGE SCALE GENOMIC DNA]</scope>
    <source>
        <strain evidence="10">DSM 16317</strain>
    </source>
</reference>
<keyword evidence="4 7" id="KW-0812">Transmembrane</keyword>
<keyword evidence="6 7" id="KW-0472">Membrane</keyword>
<feature type="transmembrane region" description="Helical" evidence="7">
    <location>
        <begin position="9"/>
        <end position="30"/>
    </location>
</feature>